<keyword evidence="2" id="KW-1185">Reference proteome</keyword>
<organism evidence="1 2">
    <name type="scientific">Paenibacillus anseongense</name>
    <dbReference type="NCBI Taxonomy" id="2682845"/>
    <lineage>
        <taxon>Bacteria</taxon>
        <taxon>Bacillati</taxon>
        <taxon>Bacillota</taxon>
        <taxon>Bacilli</taxon>
        <taxon>Bacillales</taxon>
        <taxon>Paenibacillaceae</taxon>
        <taxon>Paenibacillus</taxon>
    </lineage>
</organism>
<evidence type="ECO:0000313" key="1">
    <source>
        <dbReference type="EMBL" id="MVQ34864.1"/>
    </source>
</evidence>
<name>A0ABW9U441_9BACL</name>
<reference evidence="1 2" key="1">
    <citation type="submission" date="2019-12" db="EMBL/GenBank/DDBJ databases">
        <authorList>
            <person name="Huq M.A."/>
        </authorList>
    </citation>
    <scope>NUCLEOTIDE SEQUENCE [LARGE SCALE GENOMIC DNA]</scope>
    <source>
        <strain evidence="1 2">MAH-34</strain>
    </source>
</reference>
<protein>
    <recommendedName>
        <fullName evidence="3">Peptidylprolyl isomerase</fullName>
    </recommendedName>
</protein>
<proteinExistence type="predicted"/>
<evidence type="ECO:0000313" key="2">
    <source>
        <dbReference type="Proteomes" id="UP000467637"/>
    </source>
</evidence>
<comment type="caution">
    <text evidence="1">The sequence shown here is derived from an EMBL/GenBank/DDBJ whole genome shotgun (WGS) entry which is preliminary data.</text>
</comment>
<evidence type="ECO:0008006" key="3">
    <source>
        <dbReference type="Google" id="ProtNLM"/>
    </source>
</evidence>
<dbReference type="RefSeq" id="WP_157318905.1">
    <property type="nucleotide sequence ID" value="NZ_WSEM01000008.1"/>
</dbReference>
<dbReference type="EMBL" id="WSEM01000008">
    <property type="protein sequence ID" value="MVQ34864.1"/>
    <property type="molecule type" value="Genomic_DNA"/>
</dbReference>
<dbReference type="Proteomes" id="UP000467637">
    <property type="component" value="Unassembled WGS sequence"/>
</dbReference>
<accession>A0ABW9U441</accession>
<gene>
    <name evidence="1" type="ORF">GON05_09360</name>
</gene>
<sequence length="239" mass="28089">MMVIKKKLLLPILVFMVILVPALTMAWNYDKNKALAYINCEEITASEFSLIQNNTKSEVITYFRQKYKAEIDKTFWDRSYSGEIPLEILKQRTMDKLTKLKMEQVLAKDKGIIEDISYDAFLDAWNNENNTRKQSIESGKVIYGNKNFGELEYYNYRQSNLVLELKKKLMDNELRPNDGELESYYLQNRDNIYRLGTTAGYRELSEVKEDVAMQIVNAKYDEFIEQKVQHAKIRVGRSN</sequence>